<dbReference type="InterPro" id="IPR027417">
    <property type="entry name" value="P-loop_NTPase"/>
</dbReference>
<dbReference type="AlphaFoldDB" id="A0A9Q0GCW4"/>
<evidence type="ECO:0000256" key="3">
    <source>
        <dbReference type="ARBA" id="ARBA00023134"/>
    </source>
</evidence>
<protein>
    <recommendedName>
        <fullName evidence="5">AIG1-type G domain-containing protein</fullName>
    </recommendedName>
</protein>
<dbReference type="FunFam" id="3.40.50.300:FF:000840">
    <property type="entry name" value="Immune-associated nucleotide-binding protein 9"/>
    <property type="match status" value="1"/>
</dbReference>
<dbReference type="CDD" id="cd01852">
    <property type="entry name" value="AIG1"/>
    <property type="match status" value="1"/>
</dbReference>
<dbReference type="Proteomes" id="UP001141552">
    <property type="component" value="Unassembled WGS sequence"/>
</dbReference>
<dbReference type="OrthoDB" id="8954335at2759"/>
<comment type="similarity">
    <text evidence="1">Belongs to the TRAFAC class TrmE-Era-EngA-EngB-Septin-like GTPase superfamily. AIG1/Toc34/Toc159-like paraseptin GTPase family. IAN subfamily.</text>
</comment>
<keyword evidence="2" id="KW-0547">Nucleotide-binding</keyword>
<evidence type="ECO:0000256" key="2">
    <source>
        <dbReference type="ARBA" id="ARBA00022741"/>
    </source>
</evidence>
<evidence type="ECO:0000313" key="7">
    <source>
        <dbReference type="Proteomes" id="UP001141552"/>
    </source>
</evidence>
<proteinExistence type="inferred from homology"/>
<gene>
    <name evidence="6" type="ORF">Tsubulata_014325</name>
</gene>
<keyword evidence="3" id="KW-0342">GTP-binding</keyword>
<dbReference type="InterPro" id="IPR006703">
    <property type="entry name" value="G_AIG1"/>
</dbReference>
<name>A0A9Q0GCW4_9ROSI</name>
<organism evidence="6 7">
    <name type="scientific">Turnera subulata</name>
    <dbReference type="NCBI Taxonomy" id="218843"/>
    <lineage>
        <taxon>Eukaryota</taxon>
        <taxon>Viridiplantae</taxon>
        <taxon>Streptophyta</taxon>
        <taxon>Embryophyta</taxon>
        <taxon>Tracheophyta</taxon>
        <taxon>Spermatophyta</taxon>
        <taxon>Magnoliopsida</taxon>
        <taxon>eudicotyledons</taxon>
        <taxon>Gunneridae</taxon>
        <taxon>Pentapetalae</taxon>
        <taxon>rosids</taxon>
        <taxon>fabids</taxon>
        <taxon>Malpighiales</taxon>
        <taxon>Passifloraceae</taxon>
        <taxon>Turnera</taxon>
    </lineage>
</organism>
<keyword evidence="4" id="KW-0175">Coiled coil</keyword>
<evidence type="ECO:0000259" key="5">
    <source>
        <dbReference type="PROSITE" id="PS51720"/>
    </source>
</evidence>
<comment type="caution">
    <text evidence="6">The sequence shown here is derived from an EMBL/GenBank/DDBJ whole genome shotgun (WGS) entry which is preliminary data.</text>
</comment>
<evidence type="ECO:0000256" key="1">
    <source>
        <dbReference type="ARBA" id="ARBA00008535"/>
    </source>
</evidence>
<reference evidence="6" key="2">
    <citation type="journal article" date="2023" name="Plants (Basel)">
        <title>Annotation of the Turnera subulata (Passifloraceae) Draft Genome Reveals the S-Locus Evolved after the Divergence of Turneroideae from Passifloroideae in a Stepwise Manner.</title>
        <authorList>
            <person name="Henning P.M."/>
            <person name="Roalson E.H."/>
            <person name="Mir W."/>
            <person name="McCubbin A.G."/>
            <person name="Shore J.S."/>
        </authorList>
    </citation>
    <scope>NUCLEOTIDE SEQUENCE</scope>
    <source>
        <strain evidence="6">F60SS</strain>
    </source>
</reference>
<reference evidence="6" key="1">
    <citation type="submission" date="2022-02" db="EMBL/GenBank/DDBJ databases">
        <authorList>
            <person name="Henning P.M."/>
            <person name="McCubbin A.G."/>
            <person name="Shore J.S."/>
        </authorList>
    </citation>
    <scope>NUCLEOTIDE SEQUENCE</scope>
    <source>
        <strain evidence="6">F60SS</strain>
        <tissue evidence="6">Leaves</tissue>
    </source>
</reference>
<dbReference type="InterPro" id="IPR045058">
    <property type="entry name" value="GIMA/IAN/Toc"/>
</dbReference>
<dbReference type="PANTHER" id="PTHR10903:SF184">
    <property type="entry name" value="GTP-BINDING PROTEIN A"/>
    <property type="match status" value="1"/>
</dbReference>
<evidence type="ECO:0000313" key="6">
    <source>
        <dbReference type="EMBL" id="KAJ4847391.1"/>
    </source>
</evidence>
<dbReference type="Pfam" id="PF04548">
    <property type="entry name" value="AIG1"/>
    <property type="match status" value="1"/>
</dbReference>
<dbReference type="GO" id="GO:0005525">
    <property type="term" value="F:GTP binding"/>
    <property type="evidence" value="ECO:0007669"/>
    <property type="project" value="UniProtKB-KW"/>
</dbReference>
<feature type="coiled-coil region" evidence="4">
    <location>
        <begin position="219"/>
        <end position="280"/>
    </location>
</feature>
<sequence>MAAADKTRGLRNVVLLGKTGNGKSSTGNAILGLVAPSRKGPPQANAGFRTGRGASGVTRTSEMKQAKINSQVVNVIDTPGLFDTSAPAEEVSKEIVKCMQMAKEGIHAFVGVIASWNRFTEEEVRAFKVLQGLFGAKILDYMIIVFTVRTDEFQDMVDFEEEYLSEAPESLKALLEKCKHRKVLFENLTSNEEKKKKQRSDLLLLVNQVVAQNRGQPYTNEYIKKLEEEEKKRKEKEKELETLRQNAEIGKYNEMKKQMEKQMEETIKQTTEKIRKDLEEEARKEKCSCAIM</sequence>
<accession>A0A9Q0GCW4</accession>
<evidence type="ECO:0000256" key="4">
    <source>
        <dbReference type="SAM" id="Coils"/>
    </source>
</evidence>
<dbReference type="SUPFAM" id="SSF52540">
    <property type="entry name" value="P-loop containing nucleoside triphosphate hydrolases"/>
    <property type="match status" value="1"/>
</dbReference>
<dbReference type="PANTHER" id="PTHR10903">
    <property type="entry name" value="GTPASE, IMAP FAMILY MEMBER-RELATED"/>
    <property type="match status" value="1"/>
</dbReference>
<dbReference type="EMBL" id="JAKUCV010001180">
    <property type="protein sequence ID" value="KAJ4847391.1"/>
    <property type="molecule type" value="Genomic_DNA"/>
</dbReference>
<dbReference type="PROSITE" id="PS51720">
    <property type="entry name" value="G_AIG1"/>
    <property type="match status" value="1"/>
</dbReference>
<keyword evidence="7" id="KW-1185">Reference proteome</keyword>
<dbReference type="Gene3D" id="3.40.50.300">
    <property type="entry name" value="P-loop containing nucleotide triphosphate hydrolases"/>
    <property type="match status" value="1"/>
</dbReference>
<feature type="domain" description="AIG1-type G" evidence="5">
    <location>
        <begin position="8"/>
        <end position="227"/>
    </location>
</feature>